<dbReference type="PANTHER" id="PTHR46759">
    <property type="entry name" value="LEUCINE-RICH REPEAT-CONTAINING PROTEIN 72"/>
    <property type="match status" value="1"/>
</dbReference>
<dbReference type="InterPro" id="IPR003591">
    <property type="entry name" value="Leu-rich_rpt_typical-subtyp"/>
</dbReference>
<evidence type="ECO:0000313" key="4">
    <source>
        <dbReference type="Proteomes" id="UP000748531"/>
    </source>
</evidence>
<gene>
    <name evidence="3" type="ORF">PHET_03864</name>
</gene>
<keyword evidence="2" id="KW-0677">Repeat</keyword>
<dbReference type="AlphaFoldDB" id="A0A8J4TCX2"/>
<organism evidence="3 4">
    <name type="scientific">Paragonimus heterotremus</name>
    <dbReference type="NCBI Taxonomy" id="100268"/>
    <lineage>
        <taxon>Eukaryota</taxon>
        <taxon>Metazoa</taxon>
        <taxon>Spiralia</taxon>
        <taxon>Lophotrochozoa</taxon>
        <taxon>Platyhelminthes</taxon>
        <taxon>Trematoda</taxon>
        <taxon>Digenea</taxon>
        <taxon>Plagiorchiida</taxon>
        <taxon>Troglotremata</taxon>
        <taxon>Troglotrematidae</taxon>
        <taxon>Paragonimus</taxon>
    </lineage>
</organism>
<dbReference type="PANTHER" id="PTHR46759:SF1">
    <property type="entry name" value="LEUCINE-RICH REPEAT-CONTAINING PROTEIN 72"/>
    <property type="match status" value="1"/>
</dbReference>
<evidence type="ECO:0000256" key="2">
    <source>
        <dbReference type="ARBA" id="ARBA00022737"/>
    </source>
</evidence>
<dbReference type="EMBL" id="LUCH01001735">
    <property type="protein sequence ID" value="KAF5402559.1"/>
    <property type="molecule type" value="Genomic_DNA"/>
</dbReference>
<proteinExistence type="predicted"/>
<comment type="caution">
    <text evidence="3">The sequence shown here is derived from an EMBL/GenBank/DDBJ whole genome shotgun (WGS) entry which is preliminary data.</text>
</comment>
<dbReference type="PROSITE" id="PS51450">
    <property type="entry name" value="LRR"/>
    <property type="match status" value="2"/>
</dbReference>
<evidence type="ECO:0000313" key="3">
    <source>
        <dbReference type="EMBL" id="KAF5402559.1"/>
    </source>
</evidence>
<sequence length="229" mass="26623">MSSVLKSDTTTEDIIVQTSVYTNEDDFWEQKPSELDNLMQCFECRKEDWQRAYVARCPTQVADVSHLLTELNLACLGLTCMPTQEMLSTFPNLQSLWLQENRITCIDHSLRACTHLVNLRLGQNEIRSVSNELRQLHSLRTLDLSNNQLFDLQNFLTETRSIHDLEELDLSGNMLTQSSSYKNYILTAHPQLHVLDRQFVEFVEKKKARIELMKINRLVLRAIAFGCNW</sequence>
<evidence type="ECO:0000256" key="1">
    <source>
        <dbReference type="ARBA" id="ARBA00022614"/>
    </source>
</evidence>
<dbReference type="Pfam" id="PF00560">
    <property type="entry name" value="LRR_1"/>
    <property type="match status" value="1"/>
</dbReference>
<dbReference type="Gene3D" id="3.80.10.10">
    <property type="entry name" value="Ribonuclease Inhibitor"/>
    <property type="match status" value="1"/>
</dbReference>
<dbReference type="SMART" id="SM00369">
    <property type="entry name" value="LRR_TYP"/>
    <property type="match status" value="2"/>
</dbReference>
<dbReference type="Proteomes" id="UP000748531">
    <property type="component" value="Unassembled WGS sequence"/>
</dbReference>
<keyword evidence="1" id="KW-0433">Leucine-rich repeat</keyword>
<dbReference type="InterPro" id="IPR001611">
    <property type="entry name" value="Leu-rich_rpt"/>
</dbReference>
<protein>
    <submittedName>
        <fullName evidence="3">Uncharacterized protein</fullName>
    </submittedName>
</protein>
<dbReference type="PRINTS" id="PR00019">
    <property type="entry name" value="LEURICHRPT"/>
</dbReference>
<name>A0A8J4TCX2_9TREM</name>
<keyword evidence="4" id="KW-1185">Reference proteome</keyword>
<dbReference type="OrthoDB" id="2021138at2759"/>
<dbReference type="InterPro" id="IPR042655">
    <property type="entry name" value="LRC72"/>
</dbReference>
<dbReference type="Pfam" id="PF13855">
    <property type="entry name" value="LRR_8"/>
    <property type="match status" value="1"/>
</dbReference>
<accession>A0A8J4TCX2</accession>
<reference evidence="3" key="1">
    <citation type="submission" date="2019-05" db="EMBL/GenBank/DDBJ databases">
        <title>Annotation for the trematode Paragonimus heterotremus.</title>
        <authorList>
            <person name="Choi Y.-J."/>
        </authorList>
    </citation>
    <scope>NUCLEOTIDE SEQUENCE</scope>
    <source>
        <strain evidence="3">LC</strain>
    </source>
</reference>
<dbReference type="InterPro" id="IPR032675">
    <property type="entry name" value="LRR_dom_sf"/>
</dbReference>
<dbReference type="SUPFAM" id="SSF52075">
    <property type="entry name" value="Outer arm dynein light chain 1"/>
    <property type="match status" value="1"/>
</dbReference>